<gene>
    <name evidence="1" type="ORF">UFOVP1655_35</name>
</gene>
<reference evidence="1" key="1">
    <citation type="submission" date="2020-05" db="EMBL/GenBank/DDBJ databases">
        <authorList>
            <person name="Chiriac C."/>
            <person name="Salcher M."/>
            <person name="Ghai R."/>
            <person name="Kavagutti S V."/>
        </authorList>
    </citation>
    <scope>NUCLEOTIDE SEQUENCE</scope>
</reference>
<dbReference type="EMBL" id="LR797523">
    <property type="protein sequence ID" value="CAB4222084.1"/>
    <property type="molecule type" value="Genomic_DNA"/>
</dbReference>
<evidence type="ECO:0000313" key="1">
    <source>
        <dbReference type="EMBL" id="CAB4222084.1"/>
    </source>
</evidence>
<accession>A0A6J5T5F9</accession>
<organism evidence="1">
    <name type="scientific">uncultured Caudovirales phage</name>
    <dbReference type="NCBI Taxonomy" id="2100421"/>
    <lineage>
        <taxon>Viruses</taxon>
        <taxon>Duplodnaviria</taxon>
        <taxon>Heunggongvirae</taxon>
        <taxon>Uroviricota</taxon>
        <taxon>Caudoviricetes</taxon>
        <taxon>Peduoviridae</taxon>
        <taxon>Maltschvirus</taxon>
        <taxon>Maltschvirus maltsch</taxon>
    </lineage>
</organism>
<protein>
    <submittedName>
        <fullName evidence="1">Uncharacterized protein</fullName>
    </submittedName>
</protein>
<proteinExistence type="predicted"/>
<name>A0A6J5T5F9_9CAUD</name>
<sequence>MANYDFINKNTGEVKEYTMSYTKLDDFKENNPHLEMYFTGGNLPVLSDAMRMSVPGTKKADSSFEKYVIGRMKENVGQNTIKDGHKTVCSREW</sequence>